<evidence type="ECO:0000313" key="8">
    <source>
        <dbReference type="EMBL" id="KMO87807.1"/>
    </source>
</evidence>
<dbReference type="AlphaFoldDB" id="A0A0J6X0W9"/>
<sequence length="152" mass="16613">MPAEKTFFNSPFTGELHPITEVPDEAFASKVTGDGFFVYPTDHIVYAPADGSVTFVFDTRHAIGMITDSGTEYLLHIGIDTVKLNGNGFRVLVRDGQKVKKGDTLMEFDSTLIKQHAPSDACLCIFTSLQNGQEIHLATSGIVNAMDPAVWF</sequence>
<evidence type="ECO:0000256" key="2">
    <source>
        <dbReference type="ARBA" id="ARBA00022448"/>
    </source>
</evidence>
<evidence type="ECO:0000256" key="4">
    <source>
        <dbReference type="ARBA" id="ARBA00022679"/>
    </source>
</evidence>
<dbReference type="PANTHER" id="PTHR45008">
    <property type="entry name" value="PTS SYSTEM GLUCOSE-SPECIFIC EIIA COMPONENT"/>
    <property type="match status" value="1"/>
</dbReference>
<evidence type="ECO:0000256" key="3">
    <source>
        <dbReference type="ARBA" id="ARBA00022597"/>
    </source>
</evidence>
<dbReference type="STRING" id="39029.BSR42_08110"/>
<keyword evidence="2" id="KW-0813">Transport</keyword>
<feature type="domain" description="PTS EIIA type-1" evidence="7">
    <location>
        <begin position="24"/>
        <end position="128"/>
    </location>
</feature>
<reference evidence="8 9" key="1">
    <citation type="submission" date="2015-06" db="EMBL/GenBank/DDBJ databases">
        <title>Draft genome sequence of beer spoilage bacterium Megasphaera cerevisiae type strain 20462.</title>
        <authorList>
            <person name="Kutumbaka K."/>
            <person name="Pasmowitz J."/>
            <person name="Mategko J."/>
            <person name="Reyes D."/>
            <person name="Friedrich A."/>
            <person name="Han S."/>
            <person name="Martens-Habbena W."/>
            <person name="Neal-McKinney J."/>
            <person name="Janagama H.K."/>
            <person name="Nadala C."/>
            <person name="Samadpour M."/>
        </authorList>
    </citation>
    <scope>NUCLEOTIDE SEQUENCE [LARGE SCALE GENOMIC DNA]</scope>
    <source>
        <strain evidence="8 9">DSM 20462</strain>
    </source>
</reference>
<evidence type="ECO:0000313" key="9">
    <source>
        <dbReference type="Proteomes" id="UP000036503"/>
    </source>
</evidence>
<organism evidence="8 9">
    <name type="scientific">Megasphaera cerevisiae DSM 20462</name>
    <dbReference type="NCBI Taxonomy" id="1122219"/>
    <lineage>
        <taxon>Bacteria</taxon>
        <taxon>Bacillati</taxon>
        <taxon>Bacillota</taxon>
        <taxon>Negativicutes</taxon>
        <taxon>Veillonellales</taxon>
        <taxon>Veillonellaceae</taxon>
        <taxon>Megasphaera</taxon>
    </lineage>
</organism>
<dbReference type="Proteomes" id="UP000036503">
    <property type="component" value="Unassembled WGS sequence"/>
</dbReference>
<dbReference type="PANTHER" id="PTHR45008:SF1">
    <property type="entry name" value="PTS SYSTEM GLUCOSE-SPECIFIC EIIA COMPONENT"/>
    <property type="match status" value="1"/>
</dbReference>
<dbReference type="GO" id="GO:0005737">
    <property type="term" value="C:cytoplasm"/>
    <property type="evidence" value="ECO:0007669"/>
    <property type="project" value="UniProtKB-SubCell"/>
</dbReference>
<accession>A0A0J6X0W9</accession>
<dbReference type="SUPFAM" id="SSF51261">
    <property type="entry name" value="Duplicated hybrid motif"/>
    <property type="match status" value="1"/>
</dbReference>
<dbReference type="InterPro" id="IPR011055">
    <property type="entry name" value="Dup_hybrid_motif"/>
</dbReference>
<evidence type="ECO:0000256" key="5">
    <source>
        <dbReference type="ARBA" id="ARBA00022683"/>
    </source>
</evidence>
<dbReference type="PROSITE" id="PS51093">
    <property type="entry name" value="PTS_EIIA_TYPE_1"/>
    <property type="match status" value="1"/>
</dbReference>
<evidence type="ECO:0000256" key="1">
    <source>
        <dbReference type="ARBA" id="ARBA00004496"/>
    </source>
</evidence>
<name>A0A0J6X0W9_9FIRM</name>
<dbReference type="PATRIC" id="fig|1122219.3.peg.212"/>
<keyword evidence="9" id="KW-1185">Reference proteome</keyword>
<keyword evidence="5" id="KW-0598">Phosphotransferase system</keyword>
<dbReference type="Gene3D" id="2.70.70.10">
    <property type="entry name" value="Glucose Permease (Domain IIA)"/>
    <property type="match status" value="1"/>
</dbReference>
<dbReference type="InterPro" id="IPR001127">
    <property type="entry name" value="PTS_EIIA_1_perm"/>
</dbReference>
<dbReference type="FunCoup" id="A0A0J6X0W9">
    <property type="interactions" value="54"/>
</dbReference>
<dbReference type="Pfam" id="PF00358">
    <property type="entry name" value="PTS_EIIA_1"/>
    <property type="match status" value="1"/>
</dbReference>
<comment type="caution">
    <text evidence="8">The sequence shown here is derived from an EMBL/GenBank/DDBJ whole genome shotgun (WGS) entry which is preliminary data.</text>
</comment>
<keyword evidence="6" id="KW-0418">Kinase</keyword>
<dbReference type="NCBIfam" id="TIGR00830">
    <property type="entry name" value="PTBA"/>
    <property type="match status" value="1"/>
</dbReference>
<dbReference type="EMBL" id="LEKT01000002">
    <property type="protein sequence ID" value="KMO87807.1"/>
    <property type="molecule type" value="Genomic_DNA"/>
</dbReference>
<evidence type="ECO:0000259" key="7">
    <source>
        <dbReference type="PROSITE" id="PS51093"/>
    </source>
</evidence>
<dbReference type="GO" id="GO:0009401">
    <property type="term" value="P:phosphoenolpyruvate-dependent sugar phosphotransferase system"/>
    <property type="evidence" value="ECO:0007669"/>
    <property type="project" value="UniProtKB-KW"/>
</dbReference>
<dbReference type="GO" id="GO:0016301">
    <property type="term" value="F:kinase activity"/>
    <property type="evidence" value="ECO:0007669"/>
    <property type="project" value="UniProtKB-KW"/>
</dbReference>
<gene>
    <name evidence="8" type="ORF">AB840_00930</name>
</gene>
<dbReference type="InterPro" id="IPR050890">
    <property type="entry name" value="PTS_EIIA_component"/>
</dbReference>
<proteinExistence type="predicted"/>
<keyword evidence="4" id="KW-0808">Transferase</keyword>
<dbReference type="FunFam" id="2.70.70.10:FF:000001">
    <property type="entry name" value="PTS system glucose-specific IIA component"/>
    <property type="match status" value="1"/>
</dbReference>
<dbReference type="InParanoid" id="A0A0J6X0W9"/>
<comment type="subcellular location">
    <subcellularLocation>
        <location evidence="1">Cytoplasm</location>
    </subcellularLocation>
</comment>
<keyword evidence="3" id="KW-0762">Sugar transport</keyword>
<evidence type="ECO:0000256" key="6">
    <source>
        <dbReference type="ARBA" id="ARBA00022777"/>
    </source>
</evidence>
<protein>
    <recommendedName>
        <fullName evidence="7">PTS EIIA type-1 domain-containing protein</fullName>
    </recommendedName>
</protein>